<evidence type="ECO:0000256" key="2">
    <source>
        <dbReference type="ARBA" id="ARBA00022842"/>
    </source>
</evidence>
<name>A0AAX6BT35_PRIMG</name>
<dbReference type="PANTHER" id="PTHR43434">
    <property type="entry name" value="PHOSPHOGLYCOLATE PHOSPHATASE"/>
    <property type="match status" value="1"/>
</dbReference>
<dbReference type="AlphaFoldDB" id="A0AAX6BT35"/>
<dbReference type="InterPro" id="IPR036412">
    <property type="entry name" value="HAD-like_sf"/>
</dbReference>
<dbReference type="SFLD" id="SFLDG01129">
    <property type="entry name" value="C1.5:_HAD__Beta-PGM__Phosphata"/>
    <property type="match status" value="1"/>
</dbReference>
<accession>A0AAX6BT35</accession>
<comment type="caution">
    <text evidence="3">The sequence shown here is derived from an EMBL/GenBank/DDBJ whole genome shotgun (WGS) entry which is preliminary data.</text>
</comment>
<evidence type="ECO:0008006" key="5">
    <source>
        <dbReference type="Google" id="ProtNLM"/>
    </source>
</evidence>
<dbReference type="InterPro" id="IPR050155">
    <property type="entry name" value="HAD-like_hydrolase_sf"/>
</dbReference>
<dbReference type="GO" id="GO:0006281">
    <property type="term" value="P:DNA repair"/>
    <property type="evidence" value="ECO:0007669"/>
    <property type="project" value="TreeGrafter"/>
</dbReference>
<organism evidence="3 4">
    <name type="scientific">Priestia megaterium</name>
    <name type="common">Bacillus megaterium</name>
    <dbReference type="NCBI Taxonomy" id="1404"/>
    <lineage>
        <taxon>Bacteria</taxon>
        <taxon>Bacillati</taxon>
        <taxon>Bacillota</taxon>
        <taxon>Bacilli</taxon>
        <taxon>Bacillales</taxon>
        <taxon>Bacillaceae</taxon>
        <taxon>Priestia</taxon>
    </lineage>
</organism>
<evidence type="ECO:0000256" key="1">
    <source>
        <dbReference type="ARBA" id="ARBA00022801"/>
    </source>
</evidence>
<dbReference type="RefSeq" id="WP_310876674.1">
    <property type="nucleotide sequence ID" value="NZ_BSYK01000004.1"/>
</dbReference>
<protein>
    <recommendedName>
        <fullName evidence="5">Phosphoglycolate phosphatase</fullName>
    </recommendedName>
</protein>
<dbReference type="InterPro" id="IPR023198">
    <property type="entry name" value="PGP-like_dom2"/>
</dbReference>
<keyword evidence="1" id="KW-0378">Hydrolase</keyword>
<dbReference type="Gene3D" id="3.40.50.1000">
    <property type="entry name" value="HAD superfamily/HAD-like"/>
    <property type="match status" value="1"/>
</dbReference>
<sequence>MEKIITFDLDGTLADSCNSVVNCINYTLQHEGKNSINDSLITPMVGIGINNILKELGIQIDLDLYNYFFKLKFLSQITLYEDSIKVLSQARLLGYKIAIVTNREQQLAEIISLTLNLHEIVDGIFGIKEGINPKPHSDLFKIVEKELQGKIVCHIGDHLADIGAAENFNIPIALINRNKSKIYKNIKLQSTDLENLLLLIENQINSLTK</sequence>
<evidence type="ECO:0000313" key="3">
    <source>
        <dbReference type="EMBL" id="GMG76941.1"/>
    </source>
</evidence>
<dbReference type="EMBL" id="BSYK01000004">
    <property type="protein sequence ID" value="GMG76941.1"/>
    <property type="molecule type" value="Genomic_DNA"/>
</dbReference>
<dbReference type="InterPro" id="IPR041492">
    <property type="entry name" value="HAD_2"/>
</dbReference>
<dbReference type="InterPro" id="IPR023214">
    <property type="entry name" value="HAD_sf"/>
</dbReference>
<dbReference type="Proteomes" id="UP001165240">
    <property type="component" value="Unassembled WGS sequence"/>
</dbReference>
<evidence type="ECO:0000313" key="4">
    <source>
        <dbReference type="Proteomes" id="UP001165240"/>
    </source>
</evidence>
<dbReference type="PRINTS" id="PR00413">
    <property type="entry name" value="HADHALOGNASE"/>
</dbReference>
<gene>
    <name evidence="3" type="ORF">ShirakiTB12_54100</name>
</gene>
<dbReference type="SUPFAM" id="SSF56784">
    <property type="entry name" value="HAD-like"/>
    <property type="match status" value="1"/>
</dbReference>
<dbReference type="InterPro" id="IPR006439">
    <property type="entry name" value="HAD-SF_hydro_IA"/>
</dbReference>
<dbReference type="PANTHER" id="PTHR43434:SF1">
    <property type="entry name" value="PHOSPHOGLYCOLATE PHOSPHATASE"/>
    <property type="match status" value="1"/>
</dbReference>
<dbReference type="GO" id="GO:0008967">
    <property type="term" value="F:phosphoglycolate phosphatase activity"/>
    <property type="evidence" value="ECO:0007669"/>
    <property type="project" value="TreeGrafter"/>
</dbReference>
<dbReference type="NCBIfam" id="TIGR01549">
    <property type="entry name" value="HAD-SF-IA-v1"/>
    <property type="match status" value="1"/>
</dbReference>
<dbReference type="Pfam" id="PF13419">
    <property type="entry name" value="HAD_2"/>
    <property type="match status" value="1"/>
</dbReference>
<dbReference type="SFLD" id="SFLDS00003">
    <property type="entry name" value="Haloacid_Dehalogenase"/>
    <property type="match status" value="1"/>
</dbReference>
<keyword evidence="2" id="KW-0460">Magnesium</keyword>
<dbReference type="Gene3D" id="1.10.150.240">
    <property type="entry name" value="Putative phosphatase, domain 2"/>
    <property type="match status" value="1"/>
</dbReference>
<reference evidence="3" key="1">
    <citation type="journal article" date="2024" name="Appl Microbiol">
        <title>Effect of kuratsuki Bacillus and Priestia on Taste of Sake.</title>
        <authorList>
            <person name="Kobayashi K."/>
            <person name="Nishida H."/>
        </authorList>
    </citation>
    <scope>NUCLEOTIDE SEQUENCE</scope>
    <source>
        <strain evidence="3">B-12</strain>
    </source>
</reference>
<proteinExistence type="predicted"/>